<feature type="domain" description="NAD-dependent epimerase/dehydratase" evidence="2">
    <location>
        <begin position="8"/>
        <end position="266"/>
    </location>
</feature>
<dbReference type="PANTHER" id="PTHR43715:SF1">
    <property type="entry name" value="GDP-MANNOSE 4,6 DEHYDRATASE"/>
    <property type="match status" value="1"/>
</dbReference>
<dbReference type="InterPro" id="IPR036291">
    <property type="entry name" value="NAD(P)-bd_dom_sf"/>
</dbReference>
<dbReference type="PANTHER" id="PTHR43715">
    <property type="entry name" value="GDP-MANNOSE 4,6-DEHYDRATASE"/>
    <property type="match status" value="1"/>
</dbReference>
<dbReference type="AlphaFoldDB" id="A0A644UGK8"/>
<dbReference type="Gene3D" id="3.90.25.10">
    <property type="entry name" value="UDP-galactose 4-epimerase, domain 1"/>
    <property type="match status" value="1"/>
</dbReference>
<organism evidence="3">
    <name type="scientific">bioreactor metagenome</name>
    <dbReference type="NCBI Taxonomy" id="1076179"/>
    <lineage>
        <taxon>unclassified sequences</taxon>
        <taxon>metagenomes</taxon>
        <taxon>ecological metagenomes</taxon>
    </lineage>
</organism>
<dbReference type="GO" id="GO:0042351">
    <property type="term" value="P:'de novo' GDP-L-fucose biosynthetic process"/>
    <property type="evidence" value="ECO:0007669"/>
    <property type="project" value="TreeGrafter"/>
</dbReference>
<accession>A0A644UGK8</accession>
<sequence>MNWNNKKVLITGISGFVGSYLTKELLNRGANVFGFDRKVKKSDIFGFKTDNLNITEGNLLDKKSLEDVLNNDFDFIFHLAAQPFIPKSFENPKETYEINGMGTLNLLDSIVSKNLNSKVIFASSSDEYGLVFSSKQQYLDAKNKYGNIFPEPVSFPELPVSENNPLRPMSPYAVSKVYGDFLMRNYYHAYGLDTVVSRSFSHEGPGRGEMFVTSVITNQINQYKKGLIDNISIGNVNAFRDWSHIEDIINGYLLLAEKGLSGDVYNQGSMRTNSILTYILLSLESLGYEIYKIISINNNKTIYNPTEEDNTKIFGLDFYKTKLDKLMINKEINFNFDDKGVIVFTNFGKVKIIFDASKFRVADVPILLADNRKIKKLGFKVNYSIKNIINDQLNYL</sequence>
<dbReference type="SUPFAM" id="SSF51735">
    <property type="entry name" value="NAD(P)-binding Rossmann-fold domains"/>
    <property type="match status" value="1"/>
</dbReference>
<evidence type="ECO:0000313" key="3">
    <source>
        <dbReference type="EMBL" id="MPL78126.1"/>
    </source>
</evidence>
<dbReference type="CDD" id="cd05260">
    <property type="entry name" value="GDP_MD_SDR_e"/>
    <property type="match status" value="1"/>
</dbReference>
<gene>
    <name evidence="3" type="primary">gmd_5</name>
    <name evidence="3" type="ORF">SDC9_23990</name>
</gene>
<dbReference type="EMBL" id="VSSQ01000113">
    <property type="protein sequence ID" value="MPL78126.1"/>
    <property type="molecule type" value="Genomic_DNA"/>
</dbReference>
<dbReference type="Gene3D" id="3.40.50.720">
    <property type="entry name" value="NAD(P)-binding Rossmann-like Domain"/>
    <property type="match status" value="1"/>
</dbReference>
<reference evidence="3" key="1">
    <citation type="submission" date="2019-08" db="EMBL/GenBank/DDBJ databases">
        <authorList>
            <person name="Kucharzyk K."/>
            <person name="Murdoch R.W."/>
            <person name="Higgins S."/>
            <person name="Loffler F."/>
        </authorList>
    </citation>
    <scope>NUCLEOTIDE SEQUENCE</scope>
</reference>
<dbReference type="GO" id="GO:0008446">
    <property type="term" value="F:GDP-mannose 4,6-dehydratase activity"/>
    <property type="evidence" value="ECO:0007669"/>
    <property type="project" value="UniProtKB-EC"/>
</dbReference>
<dbReference type="InterPro" id="IPR001509">
    <property type="entry name" value="Epimerase_deHydtase"/>
</dbReference>
<proteinExistence type="predicted"/>
<dbReference type="Pfam" id="PF01370">
    <property type="entry name" value="Epimerase"/>
    <property type="match status" value="1"/>
</dbReference>
<keyword evidence="1 3" id="KW-0456">Lyase</keyword>
<dbReference type="InterPro" id="IPR006368">
    <property type="entry name" value="GDP_Man_deHydtase"/>
</dbReference>
<evidence type="ECO:0000259" key="2">
    <source>
        <dbReference type="Pfam" id="PF01370"/>
    </source>
</evidence>
<protein>
    <submittedName>
        <fullName evidence="3">GDP-mannose 4,6-dehydratase</fullName>
        <ecNumber evidence="3">4.2.1.47</ecNumber>
    </submittedName>
</protein>
<name>A0A644UGK8_9ZZZZ</name>
<comment type="caution">
    <text evidence="3">The sequence shown here is derived from an EMBL/GenBank/DDBJ whole genome shotgun (WGS) entry which is preliminary data.</text>
</comment>
<dbReference type="EC" id="4.2.1.47" evidence="3"/>
<evidence type="ECO:0000256" key="1">
    <source>
        <dbReference type="ARBA" id="ARBA00023239"/>
    </source>
</evidence>